<comment type="caution">
    <text evidence="1">The sequence shown here is derived from an EMBL/GenBank/DDBJ whole genome shotgun (WGS) entry which is preliminary data.</text>
</comment>
<reference evidence="1" key="1">
    <citation type="submission" date="2019-05" db="EMBL/GenBank/DDBJ databases">
        <title>Annotation for the trematode Fasciolopsis buski.</title>
        <authorList>
            <person name="Choi Y.-J."/>
        </authorList>
    </citation>
    <scope>NUCLEOTIDE SEQUENCE</scope>
    <source>
        <strain evidence="1">HT</strain>
        <tissue evidence="1">Whole worm</tissue>
    </source>
</reference>
<evidence type="ECO:0000313" key="2">
    <source>
        <dbReference type="Proteomes" id="UP000728185"/>
    </source>
</evidence>
<proteinExistence type="predicted"/>
<dbReference type="EMBL" id="LUCM01007434">
    <property type="protein sequence ID" value="KAA0189958.1"/>
    <property type="molecule type" value="Genomic_DNA"/>
</dbReference>
<protein>
    <recommendedName>
        <fullName evidence="3">SAP domain-containing protein</fullName>
    </recommendedName>
</protein>
<dbReference type="AlphaFoldDB" id="A0A8E0RPS4"/>
<dbReference type="OrthoDB" id="3045089at2759"/>
<organism evidence="1 2">
    <name type="scientific">Fasciolopsis buskii</name>
    <dbReference type="NCBI Taxonomy" id="27845"/>
    <lineage>
        <taxon>Eukaryota</taxon>
        <taxon>Metazoa</taxon>
        <taxon>Spiralia</taxon>
        <taxon>Lophotrochozoa</taxon>
        <taxon>Platyhelminthes</taxon>
        <taxon>Trematoda</taxon>
        <taxon>Digenea</taxon>
        <taxon>Plagiorchiida</taxon>
        <taxon>Echinostomata</taxon>
        <taxon>Echinostomatoidea</taxon>
        <taxon>Fasciolidae</taxon>
        <taxon>Fasciolopsis</taxon>
    </lineage>
</organism>
<keyword evidence="2" id="KW-1185">Reference proteome</keyword>
<name>A0A8E0RPS4_9TREM</name>
<gene>
    <name evidence="1" type="ORF">FBUS_00957</name>
</gene>
<evidence type="ECO:0000313" key="1">
    <source>
        <dbReference type="EMBL" id="KAA0189958.1"/>
    </source>
</evidence>
<evidence type="ECO:0008006" key="3">
    <source>
        <dbReference type="Google" id="ProtNLM"/>
    </source>
</evidence>
<sequence>MKLSIKELSAELLKNGLRADGATEKTELVDRLMQYHEYSTRTEESLVNNDGNFDARFAQNLLPLALIKSEKQLESLSNAHLRQLLISHPKSAAFRLRHSGLLEQVLTCWRELQGTLFLSIFCNHRNVSFKLFSCVAVEESINNERRIFA</sequence>
<accession>A0A8E0RPS4</accession>
<dbReference type="Proteomes" id="UP000728185">
    <property type="component" value="Unassembled WGS sequence"/>
</dbReference>